<comment type="caution">
    <text evidence="1">The sequence shown here is derived from an EMBL/GenBank/DDBJ whole genome shotgun (WGS) entry which is preliminary data.</text>
</comment>
<keyword evidence="2" id="KW-1185">Reference proteome</keyword>
<dbReference type="Proteomes" id="UP001303899">
    <property type="component" value="Unassembled WGS sequence"/>
</dbReference>
<sequence length="100" mass="11546">MATQTGFETLSQTVQGWGYASVDVFAKEQAKNILQQKIAYYQSRIDFFEQKYALNFVDFCDNFSSIKNHSITEKEDDSIIWETSLDVIEAYKRDLVALSL</sequence>
<evidence type="ECO:0000313" key="2">
    <source>
        <dbReference type="Proteomes" id="UP001303899"/>
    </source>
</evidence>
<dbReference type="RefSeq" id="WP_323325978.1">
    <property type="nucleotide sequence ID" value="NZ_JAYGIL010000003.1"/>
</dbReference>
<reference evidence="1 2" key="1">
    <citation type="submission" date="2023-12" db="EMBL/GenBank/DDBJ databases">
        <title>Novel species of the genus Arcicella isolated from rivers.</title>
        <authorList>
            <person name="Lu H."/>
        </authorList>
    </citation>
    <scope>NUCLEOTIDE SEQUENCE [LARGE SCALE GENOMIC DNA]</scope>
    <source>
        <strain evidence="1 2">DC2W</strain>
    </source>
</reference>
<name>A0ABU5S0H8_9BACT</name>
<proteinExistence type="predicted"/>
<organism evidence="1 2">
    <name type="scientific">Arcicella gelida</name>
    <dbReference type="NCBI Taxonomy" id="2984195"/>
    <lineage>
        <taxon>Bacteria</taxon>
        <taxon>Pseudomonadati</taxon>
        <taxon>Bacteroidota</taxon>
        <taxon>Cytophagia</taxon>
        <taxon>Cytophagales</taxon>
        <taxon>Flectobacillaceae</taxon>
        <taxon>Arcicella</taxon>
    </lineage>
</organism>
<gene>
    <name evidence="1" type="ORF">VB776_03255</name>
</gene>
<dbReference type="EMBL" id="JAYGIL010000003">
    <property type="protein sequence ID" value="MEA5401919.1"/>
    <property type="molecule type" value="Genomic_DNA"/>
</dbReference>
<protein>
    <submittedName>
        <fullName evidence="1">Uncharacterized protein</fullName>
    </submittedName>
</protein>
<evidence type="ECO:0000313" key="1">
    <source>
        <dbReference type="EMBL" id="MEA5401919.1"/>
    </source>
</evidence>
<accession>A0ABU5S0H8</accession>